<evidence type="ECO:0000313" key="2">
    <source>
        <dbReference type="Proteomes" id="UP000646844"/>
    </source>
</evidence>
<name>A0A832TGQ3_9CREN</name>
<sequence>MDLKLRPNLYYLKVKGLSVEVTKPWIDDKKYKQDRLIEAKYEAELARRFLEDGLFRNAAGKAFQAWKALLASLSVDYIQELSKYFKGKRKMRDGRVVNYVEWIIALMPTSKMSNVAQILDNLLGNNIEAYTDIAIKLHEFQYNGLDKSGEISRYTSIEFVKMDLEKLLKAIEKFLASSPP</sequence>
<protein>
    <submittedName>
        <fullName evidence="1">Uncharacterized protein</fullName>
    </submittedName>
</protein>
<organism evidence="1 2">
    <name type="scientific">Sulfurisphaera tokodaii</name>
    <dbReference type="NCBI Taxonomy" id="111955"/>
    <lineage>
        <taxon>Archaea</taxon>
        <taxon>Thermoproteota</taxon>
        <taxon>Thermoprotei</taxon>
        <taxon>Sulfolobales</taxon>
        <taxon>Sulfolobaceae</taxon>
        <taxon>Sulfurisphaera</taxon>
    </lineage>
</organism>
<dbReference type="EMBL" id="DUJO01000019">
    <property type="protein sequence ID" value="HII73546.1"/>
    <property type="molecule type" value="Genomic_DNA"/>
</dbReference>
<reference evidence="1" key="1">
    <citation type="journal article" date="2020" name="bioRxiv">
        <title>A rank-normalized archaeal taxonomy based on genome phylogeny resolves widespread incomplete and uneven classifications.</title>
        <authorList>
            <person name="Rinke C."/>
            <person name="Chuvochina M."/>
            <person name="Mussig A.J."/>
            <person name="Chaumeil P.-A."/>
            <person name="Waite D.W."/>
            <person name="Whitman W.B."/>
            <person name="Parks D.H."/>
            <person name="Hugenholtz P."/>
        </authorList>
    </citation>
    <scope>NUCLEOTIDE SEQUENCE</scope>
    <source>
        <strain evidence="1">UBA8838</strain>
    </source>
</reference>
<dbReference type="AlphaFoldDB" id="A0A832TGQ3"/>
<dbReference type="InterPro" id="IPR010268">
    <property type="entry name" value="PaREP1"/>
</dbReference>
<evidence type="ECO:0000313" key="1">
    <source>
        <dbReference type="EMBL" id="HII73546.1"/>
    </source>
</evidence>
<dbReference type="Proteomes" id="UP000646844">
    <property type="component" value="Unassembled WGS sequence"/>
</dbReference>
<dbReference type="Pfam" id="PF05942">
    <property type="entry name" value="PaREP1"/>
    <property type="match status" value="1"/>
</dbReference>
<proteinExistence type="predicted"/>
<gene>
    <name evidence="1" type="ORF">HA332_04000</name>
</gene>
<comment type="caution">
    <text evidence="1">The sequence shown here is derived from an EMBL/GenBank/DDBJ whole genome shotgun (WGS) entry which is preliminary data.</text>
</comment>
<accession>A0A832TGQ3</accession>